<dbReference type="Pfam" id="PF00837">
    <property type="entry name" value="T4_deiodinase"/>
    <property type="match status" value="1"/>
</dbReference>
<dbReference type="InterPro" id="IPR000643">
    <property type="entry name" value="Iodothyronine_deiodinase"/>
</dbReference>
<dbReference type="PANTHER" id="PTHR11781:SF22">
    <property type="entry name" value="TYPE I IODOTHYRONINE DEIODINASE"/>
    <property type="match status" value="1"/>
</dbReference>
<sequence>MTNINDGRIYKGSDCASVHTLVQGWGTLSLEAIVHSGLLYSLFQDYKDSVDFVMVYILEAHPKGGAERGPDYSVLCQHETLEDRIKAATMLIDLDVEYHTFTADIRSQTQIPLVLDTIDNVFTSTFAAAPDRAYVVENNSIAYLGRPIVQQIMTEIDMAVELREFFEKKSYQKKNDA</sequence>
<comment type="similarity">
    <text evidence="1">Belongs to the iodothyronine deiodinase family.</text>
</comment>
<evidence type="ECO:0000256" key="1">
    <source>
        <dbReference type="RuleBase" id="RU000676"/>
    </source>
</evidence>
<dbReference type="RefSeq" id="XP_006818342.1">
    <property type="nucleotide sequence ID" value="XM_006818279.1"/>
</dbReference>
<evidence type="ECO:0000313" key="2">
    <source>
        <dbReference type="Proteomes" id="UP000694865"/>
    </source>
</evidence>
<organism evidence="2 3">
    <name type="scientific">Saccoglossus kowalevskii</name>
    <name type="common">Acorn worm</name>
    <dbReference type="NCBI Taxonomy" id="10224"/>
    <lineage>
        <taxon>Eukaryota</taxon>
        <taxon>Metazoa</taxon>
        <taxon>Hemichordata</taxon>
        <taxon>Enteropneusta</taxon>
        <taxon>Harrimaniidae</taxon>
        <taxon>Saccoglossus</taxon>
    </lineage>
</organism>
<keyword evidence="2" id="KW-1185">Reference proteome</keyword>
<keyword evidence="1" id="KW-0560">Oxidoreductase</keyword>
<dbReference type="PANTHER" id="PTHR11781">
    <property type="entry name" value="IODOTHYRONINE DEIODINASE"/>
    <property type="match status" value="1"/>
</dbReference>
<comment type="function">
    <text evidence="1">Responsible for the deiodination of T4 (3,5,3',5'-tetraiodothyronine).</text>
</comment>
<keyword evidence="1" id="KW-0712">Selenocysteine</keyword>
<reference evidence="3" key="1">
    <citation type="submission" date="2025-08" db="UniProtKB">
        <authorList>
            <consortium name="RefSeq"/>
        </authorList>
    </citation>
    <scope>IDENTIFICATION</scope>
    <source>
        <tissue evidence="3">Testes</tissue>
    </source>
</reference>
<proteinExistence type="inferred from homology"/>
<gene>
    <name evidence="3" type="primary">LOC102803304</name>
</gene>
<evidence type="ECO:0000313" key="3">
    <source>
        <dbReference type="RefSeq" id="XP_006818342.1"/>
    </source>
</evidence>
<dbReference type="Proteomes" id="UP000694865">
    <property type="component" value="Unplaced"/>
</dbReference>
<dbReference type="GeneID" id="102803304"/>
<protein>
    <recommendedName>
        <fullName evidence="1">Iodothyronine deiodinase</fullName>
    </recommendedName>
</protein>
<name>A0ABM0MEA1_SACKO</name>
<accession>A0ABM0MEA1</accession>
<keyword evidence="1" id="KW-0893">Thyroid hormones biosynthesis</keyword>
<dbReference type="Gene3D" id="3.40.30.10">
    <property type="entry name" value="Glutaredoxin"/>
    <property type="match status" value="1"/>
</dbReference>